<organism evidence="8">
    <name type="scientific">hydrothermal vent metagenome</name>
    <dbReference type="NCBI Taxonomy" id="652676"/>
    <lineage>
        <taxon>unclassified sequences</taxon>
        <taxon>metagenomes</taxon>
        <taxon>ecological metagenomes</taxon>
    </lineage>
</organism>
<dbReference type="HAMAP" id="MF_01471">
    <property type="entry name" value="Cas2"/>
    <property type="match status" value="1"/>
</dbReference>
<keyword evidence="6" id="KW-0460">Magnesium</keyword>
<accession>A0A3B1E7B9</accession>
<evidence type="ECO:0000256" key="2">
    <source>
        <dbReference type="ARBA" id="ARBA00022722"/>
    </source>
</evidence>
<evidence type="ECO:0000256" key="3">
    <source>
        <dbReference type="ARBA" id="ARBA00022723"/>
    </source>
</evidence>
<dbReference type="GO" id="GO:0043571">
    <property type="term" value="P:maintenance of CRISPR repeat elements"/>
    <property type="evidence" value="ECO:0007669"/>
    <property type="project" value="InterPro"/>
</dbReference>
<dbReference type="Pfam" id="PF09827">
    <property type="entry name" value="CRISPR_Cas2"/>
    <property type="match status" value="1"/>
</dbReference>
<sequence length="110" mass="13393">MQEYERRFMRLFVFFDLPTNTPKQRKQATQFRNMLIKEAFMMLQYSVYVRVCKGQEIVNKYIKKLEEKLPDDGNIRVLQITDKQYERMILLIGEETREEKCVGMKQLLLF</sequence>
<dbReference type="AlphaFoldDB" id="A0A3B1E7B9"/>
<keyword evidence="2" id="KW-0540">Nuclease</keyword>
<dbReference type="EMBL" id="UOYO01000026">
    <property type="protein sequence ID" value="VAY87547.1"/>
    <property type="molecule type" value="Genomic_DNA"/>
</dbReference>
<dbReference type="GO" id="GO:0016787">
    <property type="term" value="F:hydrolase activity"/>
    <property type="evidence" value="ECO:0007669"/>
    <property type="project" value="UniProtKB-KW"/>
</dbReference>
<keyword evidence="4" id="KW-0255">Endonuclease</keyword>
<reference evidence="8" key="1">
    <citation type="submission" date="2018-10" db="EMBL/GenBank/DDBJ databases">
        <authorList>
            <person name="Aoki K."/>
        </authorList>
    </citation>
    <scope>NUCLEOTIDE SEQUENCE</scope>
</reference>
<dbReference type="Gene3D" id="3.30.70.240">
    <property type="match status" value="1"/>
</dbReference>
<proteinExistence type="inferred from homology"/>
<keyword evidence="7" id="KW-0051">Antiviral defense</keyword>
<dbReference type="NCBIfam" id="TIGR01573">
    <property type="entry name" value="cas2"/>
    <property type="match status" value="1"/>
</dbReference>
<evidence type="ECO:0000256" key="4">
    <source>
        <dbReference type="ARBA" id="ARBA00022759"/>
    </source>
</evidence>
<comment type="cofactor">
    <cofactor evidence="1">
        <name>Mg(2+)</name>
        <dbReference type="ChEBI" id="CHEBI:18420"/>
    </cofactor>
</comment>
<dbReference type="InterPro" id="IPR021127">
    <property type="entry name" value="CRISPR_associated_Cas2"/>
</dbReference>
<dbReference type="SUPFAM" id="SSF143430">
    <property type="entry name" value="TTP0101/SSO1404-like"/>
    <property type="match status" value="1"/>
</dbReference>
<gene>
    <name evidence="8" type="ORF">MNB_ARC-1_459</name>
</gene>
<dbReference type="GO" id="GO:0046872">
    <property type="term" value="F:metal ion binding"/>
    <property type="evidence" value="ECO:0007669"/>
    <property type="project" value="UniProtKB-KW"/>
</dbReference>
<evidence type="ECO:0000256" key="1">
    <source>
        <dbReference type="ARBA" id="ARBA00001946"/>
    </source>
</evidence>
<name>A0A3B1E7B9_9ZZZZ</name>
<protein>
    <submittedName>
        <fullName evidence="8">CRISPR-associated protein Cas2</fullName>
    </submittedName>
</protein>
<dbReference type="GO" id="GO:0004521">
    <property type="term" value="F:RNA endonuclease activity"/>
    <property type="evidence" value="ECO:0007669"/>
    <property type="project" value="InterPro"/>
</dbReference>
<evidence type="ECO:0000313" key="8">
    <source>
        <dbReference type="EMBL" id="VAY87547.1"/>
    </source>
</evidence>
<keyword evidence="3" id="KW-0479">Metal-binding</keyword>
<keyword evidence="5" id="KW-0378">Hydrolase</keyword>
<evidence type="ECO:0000256" key="7">
    <source>
        <dbReference type="ARBA" id="ARBA00023118"/>
    </source>
</evidence>
<dbReference type="InterPro" id="IPR019199">
    <property type="entry name" value="Virulence_VapD/CRISPR_Cas2"/>
</dbReference>
<dbReference type="GO" id="GO:0051607">
    <property type="term" value="P:defense response to virus"/>
    <property type="evidence" value="ECO:0007669"/>
    <property type="project" value="UniProtKB-KW"/>
</dbReference>
<evidence type="ECO:0000256" key="5">
    <source>
        <dbReference type="ARBA" id="ARBA00022801"/>
    </source>
</evidence>
<evidence type="ECO:0000256" key="6">
    <source>
        <dbReference type="ARBA" id="ARBA00022842"/>
    </source>
</evidence>